<reference evidence="8 9" key="1">
    <citation type="submission" date="2018-06" db="EMBL/GenBank/DDBJ databases">
        <title>Phytoactinopolyspora halophila sp. nov., a novel halophilic actinomycete isolated from a saline soil in China.</title>
        <authorList>
            <person name="Tang S.-K."/>
        </authorList>
    </citation>
    <scope>NUCLEOTIDE SEQUENCE [LARGE SCALE GENOMIC DNA]</scope>
    <source>
        <strain evidence="8 9">YIM 96934</strain>
    </source>
</reference>
<dbReference type="GO" id="GO:0015658">
    <property type="term" value="F:branched-chain amino acid transmembrane transporter activity"/>
    <property type="evidence" value="ECO:0007669"/>
    <property type="project" value="InterPro"/>
</dbReference>
<feature type="region of interest" description="Disordered" evidence="6">
    <location>
        <begin position="319"/>
        <end position="354"/>
    </location>
</feature>
<dbReference type="Pfam" id="PF02653">
    <property type="entry name" value="BPD_transp_2"/>
    <property type="match status" value="1"/>
</dbReference>
<keyword evidence="4 7" id="KW-1133">Transmembrane helix</keyword>
<feature type="transmembrane region" description="Helical" evidence="7">
    <location>
        <begin position="278"/>
        <end position="301"/>
    </location>
</feature>
<feature type="transmembrane region" description="Helical" evidence="7">
    <location>
        <begin position="246"/>
        <end position="266"/>
    </location>
</feature>
<keyword evidence="9" id="KW-1185">Reference proteome</keyword>
<accession>A0A329QN61</accession>
<dbReference type="CDD" id="cd06581">
    <property type="entry name" value="TM_PBP1_LivM_like"/>
    <property type="match status" value="1"/>
</dbReference>
<dbReference type="EMBL" id="QMIG01000011">
    <property type="protein sequence ID" value="RAW13794.1"/>
    <property type="molecule type" value="Genomic_DNA"/>
</dbReference>
<feature type="transmembrane region" description="Helical" evidence="7">
    <location>
        <begin position="49"/>
        <end position="72"/>
    </location>
</feature>
<dbReference type="AlphaFoldDB" id="A0A329QN61"/>
<gene>
    <name evidence="8" type="ORF">DPM12_12385</name>
</gene>
<keyword evidence="3 7" id="KW-0812">Transmembrane</keyword>
<evidence type="ECO:0000256" key="1">
    <source>
        <dbReference type="ARBA" id="ARBA00004651"/>
    </source>
</evidence>
<dbReference type="InterPro" id="IPR001851">
    <property type="entry name" value="ABC_transp_permease"/>
</dbReference>
<feature type="transmembrane region" description="Helical" evidence="7">
    <location>
        <begin position="84"/>
        <end position="105"/>
    </location>
</feature>
<feature type="transmembrane region" description="Helical" evidence="7">
    <location>
        <begin position="205"/>
        <end position="225"/>
    </location>
</feature>
<feature type="transmembrane region" description="Helical" evidence="7">
    <location>
        <begin position="111"/>
        <end position="132"/>
    </location>
</feature>
<dbReference type="InterPro" id="IPR043428">
    <property type="entry name" value="LivM-like"/>
</dbReference>
<feature type="transmembrane region" description="Helical" evidence="7">
    <location>
        <begin position="153"/>
        <end position="174"/>
    </location>
</feature>
<comment type="caution">
    <text evidence="8">The sequence shown here is derived from an EMBL/GenBank/DDBJ whole genome shotgun (WGS) entry which is preliminary data.</text>
</comment>
<sequence length="354" mass="36727">MSLTTKVKLGLLATGIAAGVALPYLTSPFIIGIVTLALVFGLFAMSIDVLAGFGGLVTVGQAGIFAVAAYGVGYTATHLDGGHVLQVAVGLAAGIAISVIFAIMAMRTSGVYFLMVTLAQGMIVWGLAYRLAPITGAENGLRGILRPPAVSAYWTYYYLVLAIVALAGGLLWIVTRSPVGLALRGLRDGEDRLRMLGYNTAFHKAYVFVLSGLFATIAGILYVYLNQFISPAASEFATSGHGLLMAILGGTGTLVGPLIGAFVIVFAENMLSTYVERWTTLLGAVFVITILFARGGLVGMLSQAWPRVLARFGHPAASGDAGAGSPPGAALDGTAHATSNPHGITTEDDQRSSR</sequence>
<evidence type="ECO:0000256" key="6">
    <source>
        <dbReference type="SAM" id="MobiDB-lite"/>
    </source>
</evidence>
<dbReference type="GO" id="GO:0005886">
    <property type="term" value="C:plasma membrane"/>
    <property type="evidence" value="ECO:0007669"/>
    <property type="project" value="UniProtKB-SubCell"/>
</dbReference>
<dbReference type="PANTHER" id="PTHR30482:SF17">
    <property type="entry name" value="ABC TRANSPORTER ATP-BINDING PROTEIN"/>
    <property type="match status" value="1"/>
</dbReference>
<feature type="compositionally biased region" description="Low complexity" evidence="6">
    <location>
        <begin position="319"/>
        <end position="333"/>
    </location>
</feature>
<protein>
    <submittedName>
        <fullName evidence="8">Branched-chain amino acid ABC transporter permease</fullName>
    </submittedName>
</protein>
<keyword evidence="2" id="KW-1003">Cell membrane</keyword>
<feature type="transmembrane region" description="Helical" evidence="7">
    <location>
        <begin position="12"/>
        <end position="43"/>
    </location>
</feature>
<evidence type="ECO:0000313" key="8">
    <source>
        <dbReference type="EMBL" id="RAW13794.1"/>
    </source>
</evidence>
<organism evidence="8 9">
    <name type="scientific">Phytoactinopolyspora halophila</name>
    <dbReference type="NCBI Taxonomy" id="1981511"/>
    <lineage>
        <taxon>Bacteria</taxon>
        <taxon>Bacillati</taxon>
        <taxon>Actinomycetota</taxon>
        <taxon>Actinomycetes</taxon>
        <taxon>Jiangellales</taxon>
        <taxon>Jiangellaceae</taxon>
        <taxon>Phytoactinopolyspora</taxon>
    </lineage>
</organism>
<dbReference type="Proteomes" id="UP000250462">
    <property type="component" value="Unassembled WGS sequence"/>
</dbReference>
<evidence type="ECO:0000256" key="7">
    <source>
        <dbReference type="SAM" id="Phobius"/>
    </source>
</evidence>
<name>A0A329QN61_9ACTN</name>
<evidence type="ECO:0000313" key="9">
    <source>
        <dbReference type="Proteomes" id="UP000250462"/>
    </source>
</evidence>
<dbReference type="OrthoDB" id="9814461at2"/>
<evidence type="ECO:0000256" key="5">
    <source>
        <dbReference type="ARBA" id="ARBA00023136"/>
    </source>
</evidence>
<comment type="subcellular location">
    <subcellularLocation>
        <location evidence="1">Cell membrane</location>
        <topology evidence="1">Multi-pass membrane protein</topology>
    </subcellularLocation>
</comment>
<keyword evidence="5 7" id="KW-0472">Membrane</keyword>
<evidence type="ECO:0000256" key="2">
    <source>
        <dbReference type="ARBA" id="ARBA00022475"/>
    </source>
</evidence>
<evidence type="ECO:0000256" key="4">
    <source>
        <dbReference type="ARBA" id="ARBA00022989"/>
    </source>
</evidence>
<dbReference type="PANTHER" id="PTHR30482">
    <property type="entry name" value="HIGH-AFFINITY BRANCHED-CHAIN AMINO ACID TRANSPORT SYSTEM PERMEASE"/>
    <property type="match status" value="1"/>
</dbReference>
<proteinExistence type="predicted"/>
<dbReference type="RefSeq" id="WP_112258636.1">
    <property type="nucleotide sequence ID" value="NZ_QMIG01000011.1"/>
</dbReference>
<evidence type="ECO:0000256" key="3">
    <source>
        <dbReference type="ARBA" id="ARBA00022692"/>
    </source>
</evidence>